<gene>
    <name evidence="1" type="ORF">SSE37_10804</name>
</gene>
<evidence type="ECO:0000313" key="2">
    <source>
        <dbReference type="Proteomes" id="UP000005713"/>
    </source>
</evidence>
<reference evidence="1 2" key="1">
    <citation type="submission" date="2006-06" db="EMBL/GenBank/DDBJ databases">
        <authorList>
            <person name="Moran M.A."/>
            <person name="Ferriera S."/>
            <person name="Johnson J."/>
            <person name="Kravitz S."/>
            <person name="Beeson K."/>
            <person name="Sutton G."/>
            <person name="Rogers Y.-H."/>
            <person name="Friedman R."/>
            <person name="Frazier M."/>
            <person name="Venter J.C."/>
        </authorList>
    </citation>
    <scope>NUCLEOTIDE SEQUENCE [LARGE SCALE GENOMIC DNA]</scope>
    <source>
        <strain evidence="1 2">E-37</strain>
    </source>
</reference>
<dbReference type="EMBL" id="AAYA01000006">
    <property type="protein sequence ID" value="EBA08027.1"/>
    <property type="molecule type" value="Genomic_DNA"/>
</dbReference>
<dbReference type="eggNOG" id="COG5453">
    <property type="taxonomic scope" value="Bacteria"/>
</dbReference>
<sequence length="91" mass="9891">MSIWKKLFGGGAAPQPAAEAIEYEGFRIIPQPMSEDGGFRICAIIEAEVDGDTRTHRLIRADVIRDADEAREASVAKAKQMIDQQGAGIFS</sequence>
<protein>
    <recommendedName>
        <fullName evidence="3">Transcriptional activator HlyU</fullName>
    </recommendedName>
</protein>
<keyword evidence="2" id="KW-1185">Reference proteome</keyword>
<comment type="caution">
    <text evidence="1">The sequence shown here is derived from an EMBL/GenBank/DDBJ whole genome shotgun (WGS) entry which is preliminary data.</text>
</comment>
<accession>A3K3B3</accession>
<proteinExistence type="predicted"/>
<name>A3K3B3_SAGS3</name>
<evidence type="ECO:0000313" key="1">
    <source>
        <dbReference type="EMBL" id="EBA08027.1"/>
    </source>
</evidence>
<dbReference type="OrthoDB" id="9800971at2"/>
<dbReference type="InterPro" id="IPR018772">
    <property type="entry name" value="Transcription_activator_HlyU"/>
</dbReference>
<dbReference type="Proteomes" id="UP000005713">
    <property type="component" value="Unassembled WGS sequence"/>
</dbReference>
<dbReference type="RefSeq" id="WP_005858761.1">
    <property type="nucleotide sequence ID" value="NZ_AAYA01000006.1"/>
</dbReference>
<evidence type="ECO:0008006" key="3">
    <source>
        <dbReference type="Google" id="ProtNLM"/>
    </source>
</evidence>
<organism evidence="1 2">
    <name type="scientific">Sagittula stellata (strain ATCC 700073 / DSM 11524 / E-37)</name>
    <dbReference type="NCBI Taxonomy" id="388399"/>
    <lineage>
        <taxon>Bacteria</taxon>
        <taxon>Pseudomonadati</taxon>
        <taxon>Pseudomonadota</taxon>
        <taxon>Alphaproteobacteria</taxon>
        <taxon>Rhodobacterales</taxon>
        <taxon>Roseobacteraceae</taxon>
        <taxon>Sagittula</taxon>
    </lineage>
</organism>
<dbReference type="AlphaFoldDB" id="A3K3B3"/>
<dbReference type="Pfam" id="PF10115">
    <property type="entry name" value="HlyU"/>
    <property type="match status" value="1"/>
</dbReference>